<sequence length="107" mass="11556">MEPVIESVEEAEEVIIDEEMEDEEPDTADLVMEANDTEESDETDETDGIDTVDELKVAWELAKDDFDVELLMTVEAVLVLLGGATVVEEEVGIVDVDALEVVVGGGA</sequence>
<evidence type="ECO:0000313" key="2">
    <source>
        <dbReference type="Proteomes" id="UP001152300"/>
    </source>
</evidence>
<keyword evidence="2" id="KW-1185">Reference proteome</keyword>
<comment type="caution">
    <text evidence="1">The sequence shown here is derived from an EMBL/GenBank/DDBJ whole genome shotgun (WGS) entry which is preliminary data.</text>
</comment>
<evidence type="ECO:0000313" key="1">
    <source>
        <dbReference type="EMBL" id="KAJ8059017.1"/>
    </source>
</evidence>
<dbReference type="Proteomes" id="UP001152300">
    <property type="component" value="Unassembled WGS sequence"/>
</dbReference>
<protein>
    <submittedName>
        <fullName evidence="1">Uncharacterized protein</fullName>
    </submittedName>
</protein>
<organism evidence="1 2">
    <name type="scientific">Sclerotinia nivalis</name>
    <dbReference type="NCBI Taxonomy" id="352851"/>
    <lineage>
        <taxon>Eukaryota</taxon>
        <taxon>Fungi</taxon>
        <taxon>Dikarya</taxon>
        <taxon>Ascomycota</taxon>
        <taxon>Pezizomycotina</taxon>
        <taxon>Leotiomycetes</taxon>
        <taxon>Helotiales</taxon>
        <taxon>Sclerotiniaceae</taxon>
        <taxon>Sclerotinia</taxon>
    </lineage>
</organism>
<dbReference type="EMBL" id="JAPEIS010000015">
    <property type="protein sequence ID" value="KAJ8059017.1"/>
    <property type="molecule type" value="Genomic_DNA"/>
</dbReference>
<accession>A0A9X0AA75</accession>
<dbReference type="AlphaFoldDB" id="A0A9X0AA75"/>
<proteinExistence type="predicted"/>
<reference evidence="1" key="1">
    <citation type="submission" date="2022-11" db="EMBL/GenBank/DDBJ databases">
        <title>Genome Resource of Sclerotinia nivalis Strain SnTB1, a Plant Pathogen Isolated from American Ginseng.</title>
        <authorList>
            <person name="Fan S."/>
        </authorList>
    </citation>
    <scope>NUCLEOTIDE SEQUENCE</scope>
    <source>
        <strain evidence="1">SnTB1</strain>
    </source>
</reference>
<name>A0A9X0AA75_9HELO</name>
<gene>
    <name evidence="1" type="ORF">OCU04_011997</name>
</gene>